<dbReference type="STRING" id="9544.ENSMMUP00000081054"/>
<dbReference type="PROSITE" id="PS50222">
    <property type="entry name" value="EF_HAND_2"/>
    <property type="match status" value="1"/>
</dbReference>
<keyword evidence="3" id="KW-0479">Metal-binding</keyword>
<dbReference type="Ensembl" id="ENSMMUT00000082421.1">
    <property type="protein sequence ID" value="ENSMMUP00000081054.1"/>
    <property type="gene ID" value="ENSMMUG00000052381.1"/>
</dbReference>
<dbReference type="GO" id="GO:0012507">
    <property type="term" value="C:ER to Golgi transport vesicle membrane"/>
    <property type="evidence" value="ECO:0007669"/>
    <property type="project" value="UniProtKB-SubCell"/>
</dbReference>
<reference evidence="15" key="3">
    <citation type="submission" date="2025-08" db="UniProtKB">
        <authorList>
            <consortium name="Ensembl"/>
        </authorList>
    </citation>
    <scope>IDENTIFICATION</scope>
    <source>
        <strain evidence="15">17573</strain>
    </source>
</reference>
<name>A0A5F8AUC0_MACMU</name>
<dbReference type="GeneTree" id="ENSGT00940000155722"/>
<feature type="compositionally biased region" description="Gly residues" evidence="13">
    <location>
        <begin position="34"/>
        <end position="46"/>
    </location>
</feature>
<evidence type="ECO:0000256" key="10">
    <source>
        <dbReference type="ARBA" id="ARBA00041025"/>
    </source>
</evidence>
<dbReference type="PROSITE" id="PS00018">
    <property type="entry name" value="EF_HAND_1"/>
    <property type="match status" value="1"/>
</dbReference>
<dbReference type="InterPro" id="IPR011992">
    <property type="entry name" value="EF-hand-dom_pair"/>
</dbReference>
<feature type="region of interest" description="Disordered" evidence="13">
    <location>
        <begin position="199"/>
        <end position="220"/>
    </location>
</feature>
<dbReference type="GO" id="GO:0048208">
    <property type="term" value="P:COPII vesicle coating"/>
    <property type="evidence" value="ECO:0000318"/>
    <property type="project" value="GO_Central"/>
</dbReference>
<dbReference type="Pfam" id="PF13499">
    <property type="entry name" value="EF-hand_7"/>
    <property type="match status" value="1"/>
</dbReference>
<keyword evidence="8" id="KW-0968">Cytoplasmic vesicle</keyword>
<dbReference type="InterPro" id="IPR018247">
    <property type="entry name" value="EF_Hand_1_Ca_BS"/>
</dbReference>
<evidence type="ECO:0000256" key="4">
    <source>
        <dbReference type="ARBA" id="ARBA00022737"/>
    </source>
</evidence>
<keyword evidence="7" id="KW-0472">Membrane</keyword>
<organism evidence="15 16">
    <name type="scientific">Macaca mulatta</name>
    <name type="common">Rhesus macaque</name>
    <dbReference type="NCBI Taxonomy" id="9544"/>
    <lineage>
        <taxon>Eukaryota</taxon>
        <taxon>Metazoa</taxon>
        <taxon>Chordata</taxon>
        <taxon>Craniata</taxon>
        <taxon>Vertebrata</taxon>
        <taxon>Euteleostomi</taxon>
        <taxon>Mammalia</taxon>
        <taxon>Eutheria</taxon>
        <taxon>Euarchontoglires</taxon>
        <taxon>Primates</taxon>
        <taxon>Haplorrhini</taxon>
        <taxon>Catarrhini</taxon>
        <taxon>Cercopithecidae</taxon>
        <taxon>Cercopithecinae</taxon>
        <taxon>Macaca</taxon>
    </lineage>
</organism>
<reference evidence="16" key="1">
    <citation type="journal article" date="2007" name="Science">
        <title>Evolutionary and biomedical insights from the rhesus macaque genome.</title>
        <authorList>
            <person name="Gibbs R.A."/>
            <person name="Rogers J."/>
            <person name="Katze M.G."/>
            <person name="Bumgarner R."/>
            <person name="Weinstock G.M."/>
            <person name="Mardis E.R."/>
            <person name="Remington K.A."/>
            <person name="Strausberg R.L."/>
            <person name="Venter J.C."/>
            <person name="Wilson R.K."/>
            <person name="Batzer M.A."/>
            <person name="Bustamante C.D."/>
            <person name="Eichler E.E."/>
            <person name="Hahn M.W."/>
            <person name="Hardison R.C."/>
            <person name="Makova K.D."/>
            <person name="Miller W."/>
            <person name="Milosavljevic A."/>
            <person name="Palermo R.E."/>
            <person name="Siepel A."/>
            <person name="Sikela J.M."/>
            <person name="Attaway T."/>
            <person name="Bell S."/>
            <person name="Bernard K.E."/>
            <person name="Buhay C.J."/>
            <person name="Chandrabose M.N."/>
            <person name="Dao M."/>
            <person name="Davis C."/>
            <person name="Delehaunty K.D."/>
            <person name="Ding Y."/>
            <person name="Dinh H.H."/>
            <person name="Dugan-Rocha S."/>
            <person name="Fulton L.A."/>
            <person name="Gabisi R.A."/>
            <person name="Garner T.T."/>
            <person name="Godfrey J."/>
            <person name="Hawes A.C."/>
            <person name="Hernandez J."/>
            <person name="Hines S."/>
            <person name="Holder M."/>
            <person name="Hume J."/>
            <person name="Jhangiani S.N."/>
            <person name="Joshi V."/>
            <person name="Khan Z.M."/>
            <person name="Kirkness E.F."/>
            <person name="Cree A."/>
            <person name="Fowler R.G."/>
            <person name="Lee S."/>
            <person name="Lewis L.R."/>
            <person name="Li Z."/>
            <person name="Liu Y.-S."/>
            <person name="Moore S.M."/>
            <person name="Muzny D."/>
            <person name="Nazareth L.V."/>
            <person name="Ngo D.N."/>
            <person name="Okwuonu G.O."/>
            <person name="Pai G."/>
            <person name="Parker D."/>
            <person name="Paul H.A."/>
            <person name="Pfannkoch C."/>
            <person name="Pohl C.S."/>
            <person name="Rogers Y.-H.C."/>
            <person name="Ruiz S.J."/>
            <person name="Sabo A."/>
            <person name="Santibanez J."/>
            <person name="Schneider B.W."/>
            <person name="Smith S.M."/>
            <person name="Sodergren E."/>
            <person name="Svatek A.F."/>
            <person name="Utterback T.R."/>
            <person name="Vattathil S."/>
            <person name="Warren W."/>
            <person name="White C.S."/>
            <person name="Chinwalla A.T."/>
            <person name="Feng Y."/>
            <person name="Halpern A.L."/>
            <person name="Hillier L.W."/>
            <person name="Huang X."/>
            <person name="Minx P."/>
            <person name="Nelson J.O."/>
            <person name="Pepin K.H."/>
            <person name="Qin X."/>
            <person name="Sutton G.G."/>
            <person name="Venter E."/>
            <person name="Walenz B.P."/>
            <person name="Wallis J.W."/>
            <person name="Worley K.C."/>
            <person name="Yang S.-P."/>
            <person name="Jones S.M."/>
            <person name="Marra M.A."/>
            <person name="Rocchi M."/>
            <person name="Schein J.E."/>
            <person name="Baertsch R."/>
            <person name="Clarke L."/>
            <person name="Csuros M."/>
            <person name="Glasscock J."/>
            <person name="Harris R.A."/>
            <person name="Havlak P."/>
            <person name="Jackson A.R."/>
            <person name="Jiang H."/>
            <person name="Liu Y."/>
            <person name="Messina D.N."/>
            <person name="Shen Y."/>
            <person name="Song H.X.-Z."/>
            <person name="Wylie T."/>
            <person name="Zhang L."/>
            <person name="Birney E."/>
            <person name="Han K."/>
            <person name="Konkel M.K."/>
            <person name="Lee J."/>
            <person name="Smit A.F.A."/>
            <person name="Ullmer B."/>
            <person name="Wang H."/>
            <person name="Xing J."/>
            <person name="Burhans R."/>
            <person name="Cheng Z."/>
            <person name="Karro J.E."/>
            <person name="Ma J."/>
            <person name="Raney B."/>
            <person name="She X."/>
            <person name="Cox M.J."/>
            <person name="Demuth J.P."/>
            <person name="Dumas L.J."/>
            <person name="Han S.-G."/>
            <person name="Hopkins J."/>
            <person name="Karimpour-Fard A."/>
            <person name="Kim Y.H."/>
            <person name="Pollack J.R."/>
            <person name="Vinar T."/>
            <person name="Addo-Quaye C."/>
            <person name="Degenhardt J."/>
            <person name="Denby A."/>
            <person name="Hubisz M.J."/>
            <person name="Indap A."/>
            <person name="Kosiol C."/>
            <person name="Lahn B.T."/>
            <person name="Lawson H.A."/>
            <person name="Marklein A."/>
            <person name="Nielsen R."/>
            <person name="Vallender E.J."/>
            <person name="Clark A.G."/>
            <person name="Ferguson B."/>
            <person name="Hernandez R.D."/>
            <person name="Hirani K."/>
            <person name="Kehrer-Sawatzki H."/>
            <person name="Kolb J."/>
            <person name="Patil S."/>
            <person name="Pu L.-L."/>
            <person name="Ren Y."/>
            <person name="Smith D.G."/>
            <person name="Wheeler D.A."/>
            <person name="Schenck I."/>
            <person name="Ball E.V."/>
            <person name="Chen R."/>
            <person name="Cooper D.N."/>
            <person name="Giardine B."/>
            <person name="Hsu F."/>
            <person name="Kent W.J."/>
            <person name="Lesk A."/>
            <person name="Nelson D.L."/>
            <person name="O'brien W.E."/>
            <person name="Pruefer K."/>
            <person name="Stenson P.D."/>
            <person name="Wallace J.C."/>
            <person name="Ke H."/>
            <person name="Liu X.-M."/>
            <person name="Wang P."/>
            <person name="Xiang A.P."/>
            <person name="Yang F."/>
            <person name="Barber G.P."/>
            <person name="Haussler D."/>
            <person name="Karolchik D."/>
            <person name="Kern A.D."/>
            <person name="Kuhn R.M."/>
            <person name="Smith K.E."/>
            <person name="Zwieg A.S."/>
        </authorList>
    </citation>
    <scope>NUCLEOTIDE SEQUENCE [LARGE SCALE GENOMIC DNA]</scope>
    <source>
        <strain evidence="16">17573</strain>
    </source>
</reference>
<evidence type="ECO:0000313" key="16">
    <source>
        <dbReference type="Proteomes" id="UP000006718"/>
    </source>
</evidence>
<evidence type="ECO:0000256" key="2">
    <source>
        <dbReference type="ARBA" id="ARBA00022490"/>
    </source>
</evidence>
<evidence type="ECO:0000256" key="11">
    <source>
        <dbReference type="ARBA" id="ARBA00041490"/>
    </source>
</evidence>
<feature type="compositionally biased region" description="Low complexity" evidence="13">
    <location>
        <begin position="64"/>
        <end position="74"/>
    </location>
</feature>
<dbReference type="VEuPathDB" id="HostDB:ENSMMUG00000052381"/>
<evidence type="ECO:0000256" key="3">
    <source>
        <dbReference type="ARBA" id="ARBA00022723"/>
    </source>
</evidence>
<evidence type="ECO:0000256" key="8">
    <source>
        <dbReference type="ARBA" id="ARBA00023329"/>
    </source>
</evidence>
<dbReference type="InterPro" id="IPR051426">
    <property type="entry name" value="Peflin/Sorcin_CaBP"/>
</dbReference>
<evidence type="ECO:0000256" key="7">
    <source>
        <dbReference type="ARBA" id="ARBA00023136"/>
    </source>
</evidence>
<feature type="region of interest" description="Disordered" evidence="13">
    <location>
        <begin position="1"/>
        <end position="118"/>
    </location>
</feature>
<reference evidence="15" key="4">
    <citation type="submission" date="2025-09" db="UniProtKB">
        <authorList>
            <consortium name="Ensembl"/>
        </authorList>
    </citation>
    <scope>IDENTIFICATION</scope>
    <source>
        <strain evidence="15">17573</strain>
    </source>
</reference>
<keyword evidence="6" id="KW-0106">Calcium</keyword>
<evidence type="ECO:0000256" key="6">
    <source>
        <dbReference type="ARBA" id="ARBA00022837"/>
    </source>
</evidence>
<sequence>MASYPNRQGCPGAAGQAPGVPPGSYYPGLPNSGGQYGSGLPPGGYEGPAPGGPYGPPAGGGPYGYPTPGMFPSGTPGGPYGGAAPGGPYGQPPPSSYGAQQPGPYGQGGAPPNVDPEAYSWFQSVDSDHSGYISMKELKQALVNCNWSSFNDETCLMMINMFDKTKSGHIDVYGFSALWKFIQQWKNLFQQYDQDHSGSVRHRAAASSVPNGLQPEPPVHPASGLPLLPTLCQSCHAAGPLHPGMHPAAGADRGLLGEGHSCTRQHSAQLRGLRHHDSFSDAMTQPICGVECTRDLSWLLRVREAILSHEPIFSKVESDQA</sequence>
<dbReference type="PANTHER" id="PTHR46212:SF10">
    <property type="entry name" value="PEFLIN"/>
    <property type="match status" value="1"/>
</dbReference>
<accession>A0A5F8AUC0</accession>
<dbReference type="AlphaFoldDB" id="A0A5F8AUC0"/>
<keyword evidence="16" id="KW-1185">Reference proteome</keyword>
<evidence type="ECO:0000256" key="1">
    <source>
        <dbReference type="ARBA" id="ARBA00004240"/>
    </source>
</evidence>
<proteinExistence type="predicted"/>
<dbReference type="GO" id="GO:0005783">
    <property type="term" value="C:endoplasmic reticulum"/>
    <property type="evidence" value="ECO:0007669"/>
    <property type="project" value="UniProtKB-SubCell"/>
</dbReference>
<reference evidence="15" key="2">
    <citation type="submission" date="2019-01" db="EMBL/GenBank/DDBJ databases">
        <authorList>
            <person name="Graves T."/>
            <person name="Eichler E.E."/>
            <person name="Wilson R.K."/>
        </authorList>
    </citation>
    <scope>NUCLEOTIDE SEQUENCE [LARGE SCALE GENOMIC DNA]</scope>
    <source>
        <strain evidence="15">17573</strain>
    </source>
</reference>
<dbReference type="PANTHER" id="PTHR46212">
    <property type="entry name" value="PEFLIN"/>
    <property type="match status" value="1"/>
</dbReference>
<evidence type="ECO:0000256" key="12">
    <source>
        <dbReference type="ARBA" id="ARBA00042606"/>
    </source>
</evidence>
<dbReference type="SUPFAM" id="SSF47473">
    <property type="entry name" value="EF-hand"/>
    <property type="match status" value="1"/>
</dbReference>
<evidence type="ECO:0000256" key="9">
    <source>
        <dbReference type="ARBA" id="ARBA00037873"/>
    </source>
</evidence>
<dbReference type="SMART" id="SM00054">
    <property type="entry name" value="EFh"/>
    <property type="match status" value="2"/>
</dbReference>
<evidence type="ECO:0000256" key="5">
    <source>
        <dbReference type="ARBA" id="ARBA00022824"/>
    </source>
</evidence>
<protein>
    <recommendedName>
        <fullName evidence="10">Peflin</fullName>
    </recommendedName>
    <alternativeName>
        <fullName evidence="11">PEF protein with a long N-terminal hydrophobic domain</fullName>
    </alternativeName>
    <alternativeName>
        <fullName evidence="12">Penta-EF hand domain-containing protein 1</fullName>
    </alternativeName>
</protein>
<feature type="domain" description="EF-hand" evidence="14">
    <location>
        <begin position="113"/>
        <end position="148"/>
    </location>
</feature>
<dbReference type="InParanoid" id="A0A5F8AUC0"/>
<dbReference type="Gene3D" id="1.10.238.10">
    <property type="entry name" value="EF-hand"/>
    <property type="match status" value="1"/>
</dbReference>
<keyword evidence="4" id="KW-0677">Repeat</keyword>
<keyword evidence="5" id="KW-0256">Endoplasmic reticulum</keyword>
<evidence type="ECO:0000259" key="14">
    <source>
        <dbReference type="PROSITE" id="PS50222"/>
    </source>
</evidence>
<evidence type="ECO:0000313" key="15">
    <source>
        <dbReference type="Ensembl" id="ENSMMUP00000081054.1"/>
    </source>
</evidence>
<comment type="subcellular location">
    <subcellularLocation>
        <location evidence="9">Cytoplasmic vesicle</location>
        <location evidence="9">COPII-coated vesicle membrane</location>
        <topology evidence="9">Peripheral membrane protein</topology>
    </subcellularLocation>
    <subcellularLocation>
        <location evidence="1">Endoplasmic reticulum</location>
    </subcellularLocation>
</comment>
<evidence type="ECO:0000256" key="13">
    <source>
        <dbReference type="SAM" id="MobiDB-lite"/>
    </source>
</evidence>
<dbReference type="Bgee" id="ENSMMUG00000052381">
    <property type="expression patterns" value="Expressed in liver and 3 other cell types or tissues"/>
</dbReference>
<keyword evidence="2" id="KW-0963">Cytoplasm</keyword>
<dbReference type="SMR" id="A0A5F8AUC0"/>
<dbReference type="GO" id="GO:0005509">
    <property type="term" value="F:calcium ion binding"/>
    <property type="evidence" value="ECO:0007669"/>
    <property type="project" value="InterPro"/>
</dbReference>
<feature type="compositionally biased region" description="Gly residues" evidence="13">
    <location>
        <begin position="75"/>
        <end position="89"/>
    </location>
</feature>
<dbReference type="InterPro" id="IPR002048">
    <property type="entry name" value="EF_hand_dom"/>
</dbReference>
<dbReference type="Proteomes" id="UP000006718">
    <property type="component" value="Chromosome 5"/>
</dbReference>
<dbReference type="GO" id="GO:0048306">
    <property type="term" value="F:calcium-dependent protein binding"/>
    <property type="evidence" value="ECO:0007669"/>
    <property type="project" value="UniProtKB-ARBA"/>
</dbReference>